<name>A0ABN3BXA5_9MICC</name>
<dbReference type="PANTHER" id="PTHR43214">
    <property type="entry name" value="TWO-COMPONENT RESPONSE REGULATOR"/>
    <property type="match status" value="1"/>
</dbReference>
<dbReference type="InterPro" id="IPR016032">
    <property type="entry name" value="Sig_transdc_resp-reg_C-effctor"/>
</dbReference>
<dbReference type="RefSeq" id="WP_344300232.1">
    <property type="nucleotide sequence ID" value="NZ_BAAAQW010000007.1"/>
</dbReference>
<feature type="modified residue" description="4-aspartylphosphate" evidence="4">
    <location>
        <position position="68"/>
    </location>
</feature>
<organism evidence="6 7">
    <name type="scientific">Sinomonas flava</name>
    <dbReference type="NCBI Taxonomy" id="496857"/>
    <lineage>
        <taxon>Bacteria</taxon>
        <taxon>Bacillati</taxon>
        <taxon>Actinomycetota</taxon>
        <taxon>Actinomycetes</taxon>
        <taxon>Micrococcales</taxon>
        <taxon>Micrococcaceae</taxon>
        <taxon>Sinomonas</taxon>
    </lineage>
</organism>
<dbReference type="PROSITE" id="PS50110">
    <property type="entry name" value="RESPONSE_REGULATORY"/>
    <property type="match status" value="1"/>
</dbReference>
<dbReference type="Gene3D" id="3.40.50.2300">
    <property type="match status" value="1"/>
</dbReference>
<evidence type="ECO:0000313" key="6">
    <source>
        <dbReference type="EMBL" id="GAA2201573.1"/>
    </source>
</evidence>
<keyword evidence="3" id="KW-0804">Transcription</keyword>
<dbReference type="InterPro" id="IPR001789">
    <property type="entry name" value="Sig_transdc_resp-reg_receiver"/>
</dbReference>
<accession>A0ABN3BXA5</accession>
<keyword evidence="1" id="KW-0805">Transcription regulation</keyword>
<evidence type="ECO:0000256" key="3">
    <source>
        <dbReference type="ARBA" id="ARBA00023163"/>
    </source>
</evidence>
<gene>
    <name evidence="6" type="ORF">GCM10009849_26530</name>
</gene>
<evidence type="ECO:0000256" key="1">
    <source>
        <dbReference type="ARBA" id="ARBA00023015"/>
    </source>
</evidence>
<dbReference type="PANTHER" id="PTHR43214:SF24">
    <property type="entry name" value="TRANSCRIPTIONAL REGULATORY PROTEIN NARL-RELATED"/>
    <property type="match status" value="1"/>
</dbReference>
<evidence type="ECO:0000313" key="7">
    <source>
        <dbReference type="Proteomes" id="UP001500432"/>
    </source>
</evidence>
<dbReference type="SUPFAM" id="SSF46894">
    <property type="entry name" value="C-terminal effector domain of the bipartite response regulators"/>
    <property type="match status" value="1"/>
</dbReference>
<dbReference type="Proteomes" id="UP001500432">
    <property type="component" value="Unassembled WGS sequence"/>
</dbReference>
<evidence type="ECO:0000259" key="5">
    <source>
        <dbReference type="PROSITE" id="PS50110"/>
    </source>
</evidence>
<evidence type="ECO:0000256" key="2">
    <source>
        <dbReference type="ARBA" id="ARBA00023125"/>
    </source>
</evidence>
<comment type="caution">
    <text evidence="6">The sequence shown here is derived from an EMBL/GenBank/DDBJ whole genome shotgun (WGS) entry which is preliminary data.</text>
</comment>
<protein>
    <submittedName>
        <fullName evidence="6">Response regulator transcription factor</fullName>
    </submittedName>
</protein>
<proteinExistence type="predicted"/>
<reference evidence="6 7" key="1">
    <citation type="journal article" date="2019" name="Int. J. Syst. Evol. Microbiol.">
        <title>The Global Catalogue of Microorganisms (GCM) 10K type strain sequencing project: providing services to taxonomists for standard genome sequencing and annotation.</title>
        <authorList>
            <consortium name="The Broad Institute Genomics Platform"/>
            <consortium name="The Broad Institute Genome Sequencing Center for Infectious Disease"/>
            <person name="Wu L."/>
            <person name="Ma J."/>
        </authorList>
    </citation>
    <scope>NUCLEOTIDE SEQUENCE [LARGE SCALE GENOMIC DNA]</scope>
    <source>
        <strain evidence="6 7">JCM 16034</strain>
    </source>
</reference>
<dbReference type="SUPFAM" id="SSF52172">
    <property type="entry name" value="CheY-like"/>
    <property type="match status" value="1"/>
</dbReference>
<dbReference type="InterPro" id="IPR039420">
    <property type="entry name" value="WalR-like"/>
</dbReference>
<keyword evidence="2" id="KW-0238">DNA-binding</keyword>
<evidence type="ECO:0000256" key="4">
    <source>
        <dbReference type="PROSITE-ProRule" id="PRU00169"/>
    </source>
</evidence>
<dbReference type="InterPro" id="IPR011006">
    <property type="entry name" value="CheY-like_superfamily"/>
</dbReference>
<sequence>MAGHDSFSPGTVRDRPARVFLVCGHRMEQQALREMLAGEALEVAGATGSAAEALSAIPVLLPQLALVDTALRDASWIRVCRRIWDASPAVPCLTLGSLGTREELRGSILAGARGHAVRMVRGGDLVRRIRAVAAGEDLFSAGEREAVLSELRLSQPSPALTSTERRILLDCARGCSDTEMTRRMGLARPAFEAALQRALAKLGYPATAPRDPWPAALRA</sequence>
<dbReference type="EMBL" id="BAAAQW010000007">
    <property type="protein sequence ID" value="GAA2201573.1"/>
    <property type="molecule type" value="Genomic_DNA"/>
</dbReference>
<keyword evidence="7" id="KW-1185">Reference proteome</keyword>
<keyword evidence="4" id="KW-0597">Phosphoprotein</keyword>
<feature type="domain" description="Response regulatory" evidence="5">
    <location>
        <begin position="18"/>
        <end position="133"/>
    </location>
</feature>